<gene>
    <name evidence="2" type="ORF">D8674_035530</name>
</gene>
<protein>
    <recommendedName>
        <fullName evidence="4">Retrotransposon Copia-like N-terminal domain-containing protein</fullName>
    </recommendedName>
</protein>
<keyword evidence="3" id="KW-1185">Reference proteome</keyword>
<sequence length="258" mass="29174">MAEESHNTGSESLVTIPSSAPNFLPLTETRAVAELVPVYLTRTNYFLWRSSFIPILKYYDMFNMVEGLEQPPPQFLMDRRGKISTVENPAYSSWIKKDRTCMTLISANLVDSTLLCYTVGCASARDVWLNLEKRLAPVAKAHVLQLKARIQTLTKGRMSMEEYVEEAEDIADELAAAGSPLDDCDFVDHVLDGLPSNYDDLATIIWARRDGVTREELQALLLLQGPRRWDWVDTFYYQVPLFVFAVVLCLLVALVDPS</sequence>
<dbReference type="Pfam" id="PF14223">
    <property type="entry name" value="Retrotran_gag_2"/>
    <property type="match status" value="1"/>
</dbReference>
<evidence type="ECO:0000313" key="2">
    <source>
        <dbReference type="EMBL" id="KAB2613214.1"/>
    </source>
</evidence>
<reference evidence="3" key="2">
    <citation type="submission" date="2019-10" db="EMBL/GenBank/DDBJ databases">
        <title>A de novo genome assembly of a pear dwarfing rootstock.</title>
        <authorList>
            <person name="Wang F."/>
            <person name="Wang J."/>
            <person name="Li S."/>
            <person name="Zhang Y."/>
            <person name="Fang M."/>
            <person name="Ma L."/>
            <person name="Zhao Y."/>
            <person name="Jiang S."/>
        </authorList>
    </citation>
    <scope>NUCLEOTIDE SEQUENCE [LARGE SCALE GENOMIC DNA]</scope>
</reference>
<name>A0A5N5GR38_9ROSA</name>
<keyword evidence="1" id="KW-0472">Membrane</keyword>
<reference evidence="2 3" key="1">
    <citation type="submission" date="2019-09" db="EMBL/GenBank/DDBJ databases">
        <authorList>
            <person name="Ou C."/>
        </authorList>
    </citation>
    <scope>NUCLEOTIDE SEQUENCE [LARGE SCALE GENOMIC DNA]</scope>
    <source>
        <strain evidence="2">S2</strain>
        <tissue evidence="2">Leaf</tissue>
    </source>
</reference>
<feature type="transmembrane region" description="Helical" evidence="1">
    <location>
        <begin position="235"/>
        <end position="255"/>
    </location>
</feature>
<dbReference type="PANTHER" id="PTHR47481">
    <property type="match status" value="1"/>
</dbReference>
<accession>A0A5N5GR38</accession>
<dbReference type="Proteomes" id="UP000327157">
    <property type="component" value="Chromosome 9"/>
</dbReference>
<dbReference type="AlphaFoldDB" id="A0A5N5GR38"/>
<dbReference type="EMBL" id="SMOL01000458">
    <property type="protein sequence ID" value="KAB2613214.1"/>
    <property type="molecule type" value="Genomic_DNA"/>
</dbReference>
<evidence type="ECO:0000313" key="3">
    <source>
        <dbReference type="Proteomes" id="UP000327157"/>
    </source>
</evidence>
<evidence type="ECO:0000256" key="1">
    <source>
        <dbReference type="SAM" id="Phobius"/>
    </source>
</evidence>
<organism evidence="2 3">
    <name type="scientific">Pyrus ussuriensis x Pyrus communis</name>
    <dbReference type="NCBI Taxonomy" id="2448454"/>
    <lineage>
        <taxon>Eukaryota</taxon>
        <taxon>Viridiplantae</taxon>
        <taxon>Streptophyta</taxon>
        <taxon>Embryophyta</taxon>
        <taxon>Tracheophyta</taxon>
        <taxon>Spermatophyta</taxon>
        <taxon>Magnoliopsida</taxon>
        <taxon>eudicotyledons</taxon>
        <taxon>Gunneridae</taxon>
        <taxon>Pentapetalae</taxon>
        <taxon>rosids</taxon>
        <taxon>fabids</taxon>
        <taxon>Rosales</taxon>
        <taxon>Rosaceae</taxon>
        <taxon>Amygdaloideae</taxon>
        <taxon>Maleae</taxon>
        <taxon>Pyrus</taxon>
    </lineage>
</organism>
<proteinExistence type="predicted"/>
<keyword evidence="1" id="KW-1133">Transmembrane helix</keyword>
<keyword evidence="1" id="KW-0812">Transmembrane</keyword>
<evidence type="ECO:0008006" key="4">
    <source>
        <dbReference type="Google" id="ProtNLM"/>
    </source>
</evidence>
<dbReference type="PANTHER" id="PTHR47481:SF34">
    <property type="entry name" value="CCHC-TYPE DOMAIN-CONTAINING PROTEIN"/>
    <property type="match status" value="1"/>
</dbReference>
<reference evidence="2 3" key="3">
    <citation type="submission" date="2019-11" db="EMBL/GenBank/DDBJ databases">
        <title>A de novo genome assembly of a pear dwarfing rootstock.</title>
        <authorList>
            <person name="Wang F."/>
            <person name="Wang J."/>
            <person name="Li S."/>
            <person name="Zhang Y."/>
            <person name="Fang M."/>
            <person name="Ma L."/>
            <person name="Zhao Y."/>
            <person name="Jiang S."/>
        </authorList>
    </citation>
    <scope>NUCLEOTIDE SEQUENCE [LARGE SCALE GENOMIC DNA]</scope>
    <source>
        <strain evidence="2">S2</strain>
        <tissue evidence="2">Leaf</tissue>
    </source>
</reference>
<comment type="caution">
    <text evidence="2">The sequence shown here is derived from an EMBL/GenBank/DDBJ whole genome shotgun (WGS) entry which is preliminary data.</text>
</comment>
<dbReference type="OrthoDB" id="1166576at2759"/>